<dbReference type="EMBL" id="GBRH01233113">
    <property type="protein sequence ID" value="JAD64782.1"/>
    <property type="molecule type" value="Transcribed_RNA"/>
</dbReference>
<reference evidence="1" key="2">
    <citation type="journal article" date="2015" name="Data Brief">
        <title>Shoot transcriptome of the giant reed, Arundo donax.</title>
        <authorList>
            <person name="Barrero R.A."/>
            <person name="Guerrero F.D."/>
            <person name="Moolhuijzen P."/>
            <person name="Goolsby J.A."/>
            <person name="Tidwell J."/>
            <person name="Bellgard S.E."/>
            <person name="Bellgard M.I."/>
        </authorList>
    </citation>
    <scope>NUCLEOTIDE SEQUENCE</scope>
    <source>
        <tissue evidence="1">Shoot tissue taken approximately 20 cm above the soil surface</tissue>
    </source>
</reference>
<organism evidence="1">
    <name type="scientific">Arundo donax</name>
    <name type="common">Giant reed</name>
    <name type="synonym">Donax arundinaceus</name>
    <dbReference type="NCBI Taxonomy" id="35708"/>
    <lineage>
        <taxon>Eukaryota</taxon>
        <taxon>Viridiplantae</taxon>
        <taxon>Streptophyta</taxon>
        <taxon>Embryophyta</taxon>
        <taxon>Tracheophyta</taxon>
        <taxon>Spermatophyta</taxon>
        <taxon>Magnoliopsida</taxon>
        <taxon>Liliopsida</taxon>
        <taxon>Poales</taxon>
        <taxon>Poaceae</taxon>
        <taxon>PACMAD clade</taxon>
        <taxon>Arundinoideae</taxon>
        <taxon>Arundineae</taxon>
        <taxon>Arundo</taxon>
    </lineage>
</organism>
<evidence type="ECO:0000313" key="1">
    <source>
        <dbReference type="EMBL" id="JAD64782.1"/>
    </source>
</evidence>
<sequence length="29" mass="3607">MLVEAMRYNKYVKYSRLVNHHHDCFFCTT</sequence>
<protein>
    <submittedName>
        <fullName evidence="1">Uncharacterized protein</fullName>
    </submittedName>
</protein>
<dbReference type="AlphaFoldDB" id="A0A0A9BZS3"/>
<reference evidence="1" key="1">
    <citation type="submission" date="2014-09" db="EMBL/GenBank/DDBJ databases">
        <authorList>
            <person name="Magalhaes I.L.F."/>
            <person name="Oliveira U."/>
            <person name="Santos F.R."/>
            <person name="Vidigal T.H.D.A."/>
            <person name="Brescovit A.D."/>
            <person name="Santos A.J."/>
        </authorList>
    </citation>
    <scope>NUCLEOTIDE SEQUENCE</scope>
    <source>
        <tissue evidence="1">Shoot tissue taken approximately 20 cm above the soil surface</tissue>
    </source>
</reference>
<name>A0A0A9BZS3_ARUDO</name>
<proteinExistence type="predicted"/>
<accession>A0A0A9BZS3</accession>